<dbReference type="Gene3D" id="2.170.270.10">
    <property type="entry name" value="SET domain"/>
    <property type="match status" value="1"/>
</dbReference>
<dbReference type="Pfam" id="PF00856">
    <property type="entry name" value="SET"/>
    <property type="match status" value="1"/>
</dbReference>
<comment type="subcellular location">
    <subcellularLocation>
        <location evidence="2">Chromosome</location>
    </subcellularLocation>
    <subcellularLocation>
        <location evidence="1">Nucleus</location>
    </subcellularLocation>
</comment>
<evidence type="ECO:0000256" key="8">
    <source>
        <dbReference type="SAM" id="MobiDB-lite"/>
    </source>
</evidence>
<reference evidence="12" key="2">
    <citation type="submission" date="2020-09" db="EMBL/GenBank/DDBJ databases">
        <authorList>
            <person name="Kikuchi T."/>
        </authorList>
    </citation>
    <scope>NUCLEOTIDE SEQUENCE</scope>
    <source>
        <strain evidence="12">Ka4C1</strain>
    </source>
</reference>
<keyword evidence="3" id="KW-0158">Chromosome</keyword>
<evidence type="ECO:0000313" key="13">
    <source>
        <dbReference type="Proteomes" id="UP000095284"/>
    </source>
</evidence>
<organism evidence="13 15">
    <name type="scientific">Bursaphelenchus xylophilus</name>
    <name type="common">Pinewood nematode worm</name>
    <name type="synonym">Aphelenchoides xylophilus</name>
    <dbReference type="NCBI Taxonomy" id="6326"/>
    <lineage>
        <taxon>Eukaryota</taxon>
        <taxon>Metazoa</taxon>
        <taxon>Ecdysozoa</taxon>
        <taxon>Nematoda</taxon>
        <taxon>Chromadorea</taxon>
        <taxon>Rhabditida</taxon>
        <taxon>Tylenchina</taxon>
        <taxon>Tylenchomorpha</taxon>
        <taxon>Aphelenchoidea</taxon>
        <taxon>Aphelenchoididae</taxon>
        <taxon>Bursaphelenchus</taxon>
    </lineage>
</organism>
<evidence type="ECO:0000259" key="11">
    <source>
        <dbReference type="PROSITE" id="PS51215"/>
    </source>
</evidence>
<feature type="region of interest" description="Disordered" evidence="8">
    <location>
        <begin position="166"/>
        <end position="212"/>
    </location>
</feature>
<dbReference type="GO" id="GO:0046975">
    <property type="term" value="F:histone H3K36 methyltransferase activity"/>
    <property type="evidence" value="ECO:0007669"/>
    <property type="project" value="InterPro"/>
</dbReference>
<evidence type="ECO:0000259" key="9">
    <source>
        <dbReference type="PROSITE" id="PS50280"/>
    </source>
</evidence>
<dbReference type="Proteomes" id="UP000582659">
    <property type="component" value="Unassembled WGS sequence"/>
</dbReference>
<dbReference type="InterPro" id="IPR006560">
    <property type="entry name" value="AWS_dom"/>
</dbReference>
<dbReference type="PROSITE" id="PS50280">
    <property type="entry name" value="SET"/>
    <property type="match status" value="1"/>
</dbReference>
<dbReference type="PROSITE" id="PS51215">
    <property type="entry name" value="AWS"/>
    <property type="match status" value="1"/>
</dbReference>
<feature type="region of interest" description="Disordered" evidence="8">
    <location>
        <begin position="799"/>
        <end position="835"/>
    </location>
</feature>
<dbReference type="eggNOG" id="KOG4442">
    <property type="taxonomic scope" value="Eukaryota"/>
</dbReference>
<dbReference type="AlphaFoldDB" id="A0A1I7RY19"/>
<feature type="compositionally biased region" description="Polar residues" evidence="8">
    <location>
        <begin position="167"/>
        <end position="182"/>
    </location>
</feature>
<dbReference type="CDD" id="cd19172">
    <property type="entry name" value="SET_SETD2"/>
    <property type="match status" value="1"/>
</dbReference>
<dbReference type="PROSITE" id="PS50868">
    <property type="entry name" value="POST_SET"/>
    <property type="match status" value="1"/>
</dbReference>
<dbReference type="OrthoDB" id="5838894at2759"/>
<evidence type="ECO:0000256" key="5">
    <source>
        <dbReference type="ARBA" id="ARBA00022679"/>
    </source>
</evidence>
<dbReference type="SMR" id="A0A1I7RY19"/>
<dbReference type="InterPro" id="IPR050777">
    <property type="entry name" value="SET2_Histone-Lys_MeTrsfase"/>
</dbReference>
<dbReference type="GO" id="GO:0032259">
    <property type="term" value="P:methylation"/>
    <property type="evidence" value="ECO:0007669"/>
    <property type="project" value="UniProtKB-KW"/>
</dbReference>
<evidence type="ECO:0000256" key="6">
    <source>
        <dbReference type="ARBA" id="ARBA00022691"/>
    </source>
</evidence>
<dbReference type="Proteomes" id="UP000095284">
    <property type="component" value="Unplaced"/>
</dbReference>
<dbReference type="InterPro" id="IPR001214">
    <property type="entry name" value="SET_dom"/>
</dbReference>
<protein>
    <submittedName>
        <fullName evidence="12">(pine wood nematode) hypothetical protein</fullName>
    </submittedName>
</protein>
<evidence type="ECO:0000256" key="2">
    <source>
        <dbReference type="ARBA" id="ARBA00004286"/>
    </source>
</evidence>
<feature type="compositionally biased region" description="Acidic residues" evidence="8">
    <location>
        <begin position="437"/>
        <end position="471"/>
    </location>
</feature>
<dbReference type="EMBL" id="CAJFDI010000001">
    <property type="protein sequence ID" value="CAD5209826.1"/>
    <property type="molecule type" value="Genomic_DNA"/>
</dbReference>
<dbReference type="EMBL" id="CAJFCV020000001">
    <property type="protein sequence ID" value="CAG9085195.1"/>
    <property type="molecule type" value="Genomic_DNA"/>
</dbReference>
<keyword evidence="14" id="KW-1185">Reference proteome</keyword>
<accession>A0A1I7RY19</accession>
<gene>
    <name evidence="12" type="ORF">BXYJ_LOCUS1629</name>
</gene>
<dbReference type="SMART" id="SM00317">
    <property type="entry name" value="SET"/>
    <property type="match status" value="1"/>
</dbReference>
<feature type="region of interest" description="Disordered" evidence="8">
    <location>
        <begin position="434"/>
        <end position="484"/>
    </location>
</feature>
<dbReference type="GO" id="GO:0005634">
    <property type="term" value="C:nucleus"/>
    <property type="evidence" value="ECO:0007669"/>
    <property type="project" value="UniProtKB-SubCell"/>
</dbReference>
<keyword evidence="7" id="KW-0539">Nucleus</keyword>
<evidence type="ECO:0000313" key="12">
    <source>
        <dbReference type="EMBL" id="CAD5209826.1"/>
    </source>
</evidence>
<dbReference type="Pfam" id="PF17907">
    <property type="entry name" value="AWS"/>
    <property type="match status" value="1"/>
</dbReference>
<evidence type="ECO:0000313" key="14">
    <source>
        <dbReference type="Proteomes" id="UP000659654"/>
    </source>
</evidence>
<dbReference type="Proteomes" id="UP000659654">
    <property type="component" value="Unassembled WGS sequence"/>
</dbReference>
<evidence type="ECO:0000256" key="3">
    <source>
        <dbReference type="ARBA" id="ARBA00022454"/>
    </source>
</evidence>
<dbReference type="PANTHER" id="PTHR22884">
    <property type="entry name" value="SET DOMAIN PROTEINS"/>
    <property type="match status" value="1"/>
</dbReference>
<reference evidence="15" key="1">
    <citation type="submission" date="2016-11" db="UniProtKB">
        <authorList>
            <consortium name="WormBaseParasite"/>
        </authorList>
    </citation>
    <scope>IDENTIFICATION</scope>
</reference>
<feature type="domain" description="Post-SET" evidence="10">
    <location>
        <begin position="415"/>
        <end position="431"/>
    </location>
</feature>
<evidence type="ECO:0000256" key="4">
    <source>
        <dbReference type="ARBA" id="ARBA00022603"/>
    </source>
</evidence>
<keyword evidence="4" id="KW-0489">Methyltransferase</keyword>
<evidence type="ECO:0000256" key="7">
    <source>
        <dbReference type="ARBA" id="ARBA00023242"/>
    </source>
</evidence>
<dbReference type="SMART" id="SM00570">
    <property type="entry name" value="AWS"/>
    <property type="match status" value="1"/>
</dbReference>
<dbReference type="GO" id="GO:0005694">
    <property type="term" value="C:chromosome"/>
    <property type="evidence" value="ECO:0007669"/>
    <property type="project" value="UniProtKB-SubCell"/>
</dbReference>
<dbReference type="InterPro" id="IPR046341">
    <property type="entry name" value="SET_dom_sf"/>
</dbReference>
<dbReference type="InterPro" id="IPR003616">
    <property type="entry name" value="Post-SET_dom"/>
</dbReference>
<name>A0A1I7RY19_BURXY</name>
<dbReference type="InterPro" id="IPR044437">
    <property type="entry name" value="SETD2/Set2_SET"/>
</dbReference>
<feature type="domain" description="SET" evidence="9">
    <location>
        <begin position="290"/>
        <end position="408"/>
    </location>
</feature>
<evidence type="ECO:0000313" key="15">
    <source>
        <dbReference type="WBParaSite" id="BXY_0563600.1"/>
    </source>
</evidence>
<dbReference type="WBParaSite" id="BXY_0563600.1">
    <property type="protein sequence ID" value="BXY_0563600.1"/>
    <property type="gene ID" value="BXY_0563600"/>
</dbReference>
<evidence type="ECO:0000256" key="1">
    <source>
        <dbReference type="ARBA" id="ARBA00004123"/>
    </source>
</evidence>
<proteinExistence type="predicted"/>
<evidence type="ECO:0000259" key="10">
    <source>
        <dbReference type="PROSITE" id="PS50868"/>
    </source>
</evidence>
<dbReference type="SUPFAM" id="SSF82199">
    <property type="entry name" value="SET domain"/>
    <property type="match status" value="1"/>
</dbReference>
<dbReference type="SMART" id="SM00508">
    <property type="entry name" value="PostSET"/>
    <property type="match status" value="1"/>
</dbReference>
<keyword evidence="5" id="KW-0808">Transferase</keyword>
<feature type="domain" description="AWS" evidence="11">
    <location>
        <begin position="235"/>
        <end position="288"/>
    </location>
</feature>
<keyword evidence="6" id="KW-0949">S-adenosyl-L-methionine</keyword>
<sequence length="1003" mass="113589">MVQSATGRPRGRPRKATVIKPKRALKRPAVVDVETTTKRAKLISLRVDDPVICRRCKTIGKDTQGLVDALRTKYSLPNIGKKSLVINAEGVYIVPPNGKEDDVETKICIAINEEEVPKIGGKVIEFNLDKITEEDEDSDSFERDEEHDEFLLKELVKVEGRDDEIESTTLLNDSGVESNEVASETWDEESDNRLSPSPVDSVPETALPPTQHLPDFKPISDCKLRCDADYVLNNDRPDKCMCNYTDDEKKQGKACSSGQCLNRAMRYECPTRCPSGEYCRNRRFQNKEYAKIEPFFAGAKGWGIRCLENVPSGSFIIEYVGEIIDSFQCRKRSRKYAKDQNHKHHYLMSLTSETFIDATRKGNISRFVNHSCDPNAATEKWTINRRTRIGFFAIKDISAGEEIVFDYNFERFGKTAQKCYCGSSNCRGYISGKQETSEDIVEEAEDDELSESDEEDDELSDTSEDEDDDDFVQPAPPPPSLPNKISTVVTKARLAEQKAIALEKRILTQFAQWVENGEISQNLEHFKRRLTELNWPGSAKQCIKYINDFDEATMKRFSERSAMDAIWYLSTTYFESRINATQFPVVHMVVNILLKVTLRSQHQVKECTKKLLNDFMRAVDKFCSVVKEDDVGDEDIEDAVNIMVRTVEEVDPETLRLAAEIKGTIYKLYENWAVLPEHEYRIPKKMLQVIKQERVSKWEPAPQLPPEQPQHDPIILANSNAEGLIKKEPEERKTTVNITVPSTSGMTTVVHLGTTDQMYNMSQMPMYGMYPPFSFMPPPLQGMSVPPFMTPLPPPGLPSVPPFMPPLPPTPRQSLPPPNQPLVDQKPPPPPPPPPQLIIPQLSKITDNSTEKQFKVAQMQPELYQNTVEDDIPESLISVLARDMAPEKAQSVCFELMKRFEIKARKSTTENSVEQSASGSKAWIVPSFEENDEFTLQKSQLNKLTLSEESASLNKKPHRVRIAVPPLPPATMDATSVLAHTNSLKQYRNLLDRHIESVSKSLM</sequence>